<evidence type="ECO:0000313" key="1">
    <source>
        <dbReference type="EMBL" id="KAG7349565.1"/>
    </source>
</evidence>
<dbReference type="AlphaFoldDB" id="A0A9K3KTE6"/>
<dbReference type="Proteomes" id="UP000693970">
    <property type="component" value="Unassembled WGS sequence"/>
</dbReference>
<reference evidence="1" key="1">
    <citation type="journal article" date="2021" name="Sci. Rep.">
        <title>Diploid genomic architecture of Nitzschia inconspicua, an elite biomass production diatom.</title>
        <authorList>
            <person name="Oliver A."/>
            <person name="Podell S."/>
            <person name="Pinowska A."/>
            <person name="Traller J.C."/>
            <person name="Smith S.R."/>
            <person name="McClure R."/>
            <person name="Beliaev A."/>
            <person name="Bohutskyi P."/>
            <person name="Hill E.A."/>
            <person name="Rabines A."/>
            <person name="Zheng H."/>
            <person name="Allen L.Z."/>
            <person name="Kuo A."/>
            <person name="Grigoriev I.V."/>
            <person name="Allen A.E."/>
            <person name="Hazlebeck D."/>
            <person name="Allen E.E."/>
        </authorList>
    </citation>
    <scope>NUCLEOTIDE SEQUENCE</scope>
    <source>
        <strain evidence="1">Hildebrandi</strain>
    </source>
</reference>
<dbReference type="EMBL" id="JAGRRH010000019">
    <property type="protein sequence ID" value="KAG7349565.1"/>
    <property type="molecule type" value="Genomic_DNA"/>
</dbReference>
<accession>A0A9K3KTE6</accession>
<dbReference type="OrthoDB" id="44654at2759"/>
<reference evidence="1" key="2">
    <citation type="submission" date="2021-04" db="EMBL/GenBank/DDBJ databases">
        <authorList>
            <person name="Podell S."/>
        </authorList>
    </citation>
    <scope>NUCLEOTIDE SEQUENCE</scope>
    <source>
        <strain evidence="1">Hildebrandi</strain>
    </source>
</reference>
<sequence length="159" mass="18093">MAGFRVTGIHCDNAFRSVMEEIENNFEGSHVNFANAQEHVPEAERNICTIKERIRAANHRMPFDRLPSSMVFVQALNEPDPSNTNAPRTLDCIYLRYTPDNDQGGHELLHLATNRIITRRQVTPIPLTPAAIQAVHTLAEISYHLYASRVFLLDTQRSR</sequence>
<comment type="caution">
    <text evidence="1">The sequence shown here is derived from an EMBL/GenBank/DDBJ whole genome shotgun (WGS) entry which is preliminary data.</text>
</comment>
<gene>
    <name evidence="1" type="ORF">IV203_012162</name>
</gene>
<protein>
    <submittedName>
        <fullName evidence="1">Uncharacterized protein</fullName>
    </submittedName>
</protein>
<evidence type="ECO:0000313" key="2">
    <source>
        <dbReference type="Proteomes" id="UP000693970"/>
    </source>
</evidence>
<proteinExistence type="predicted"/>
<organism evidence="1 2">
    <name type="scientific">Nitzschia inconspicua</name>
    <dbReference type="NCBI Taxonomy" id="303405"/>
    <lineage>
        <taxon>Eukaryota</taxon>
        <taxon>Sar</taxon>
        <taxon>Stramenopiles</taxon>
        <taxon>Ochrophyta</taxon>
        <taxon>Bacillariophyta</taxon>
        <taxon>Bacillariophyceae</taxon>
        <taxon>Bacillariophycidae</taxon>
        <taxon>Bacillariales</taxon>
        <taxon>Bacillariaceae</taxon>
        <taxon>Nitzschia</taxon>
    </lineage>
</organism>
<keyword evidence="2" id="KW-1185">Reference proteome</keyword>
<name>A0A9K3KTE6_9STRA</name>